<dbReference type="InterPro" id="IPR022234">
    <property type="entry name" value="DUF3759"/>
</dbReference>
<dbReference type="PANTHER" id="PTHR37450:SF1">
    <property type="entry name" value="CIPC PROTEIN"/>
    <property type="match status" value="1"/>
</dbReference>
<dbReference type="OrthoDB" id="9895617at2759"/>
<reference evidence="1 2" key="1">
    <citation type="submission" date="2014-04" db="EMBL/GenBank/DDBJ databases">
        <authorList>
            <consortium name="DOE Joint Genome Institute"/>
            <person name="Kuo A."/>
            <person name="Kohler A."/>
            <person name="Costa M.D."/>
            <person name="Nagy L.G."/>
            <person name="Floudas D."/>
            <person name="Copeland A."/>
            <person name="Barry K.W."/>
            <person name="Cichocki N."/>
            <person name="Veneault-Fourrey C."/>
            <person name="LaButti K."/>
            <person name="Lindquist E.A."/>
            <person name="Lipzen A."/>
            <person name="Lundell T."/>
            <person name="Morin E."/>
            <person name="Murat C."/>
            <person name="Sun H."/>
            <person name="Tunlid A."/>
            <person name="Henrissat B."/>
            <person name="Grigoriev I.V."/>
            <person name="Hibbett D.S."/>
            <person name="Martin F."/>
            <person name="Nordberg H.P."/>
            <person name="Cantor M.N."/>
            <person name="Hua S.X."/>
        </authorList>
    </citation>
    <scope>NUCLEOTIDE SEQUENCE [LARGE SCALE GENOMIC DNA]</scope>
    <source>
        <strain evidence="1 2">Marx 270</strain>
    </source>
</reference>
<protein>
    <recommendedName>
        <fullName evidence="3">Phosphoglycerate mutase family protein</fullName>
    </recommendedName>
</protein>
<dbReference type="EMBL" id="KN831944">
    <property type="protein sequence ID" value="KIO14740.1"/>
    <property type="molecule type" value="Genomic_DNA"/>
</dbReference>
<dbReference type="Proteomes" id="UP000054217">
    <property type="component" value="Unassembled WGS sequence"/>
</dbReference>
<dbReference type="HOGENOM" id="CLU_143683_2_0_1"/>
<dbReference type="InParanoid" id="A0A0C3PKH4"/>
<name>A0A0C3PKH4_PISTI</name>
<reference evidence="2" key="2">
    <citation type="submission" date="2015-01" db="EMBL/GenBank/DDBJ databases">
        <title>Evolutionary Origins and Diversification of the Mycorrhizal Mutualists.</title>
        <authorList>
            <consortium name="DOE Joint Genome Institute"/>
            <consortium name="Mycorrhizal Genomics Consortium"/>
            <person name="Kohler A."/>
            <person name="Kuo A."/>
            <person name="Nagy L.G."/>
            <person name="Floudas D."/>
            <person name="Copeland A."/>
            <person name="Barry K.W."/>
            <person name="Cichocki N."/>
            <person name="Veneault-Fourrey C."/>
            <person name="LaButti K."/>
            <person name="Lindquist E.A."/>
            <person name="Lipzen A."/>
            <person name="Lundell T."/>
            <person name="Morin E."/>
            <person name="Murat C."/>
            <person name="Riley R."/>
            <person name="Ohm R."/>
            <person name="Sun H."/>
            <person name="Tunlid A."/>
            <person name="Henrissat B."/>
            <person name="Grigoriev I.V."/>
            <person name="Hibbett D.S."/>
            <person name="Martin F."/>
        </authorList>
    </citation>
    <scope>NUCLEOTIDE SEQUENCE [LARGE SCALE GENOMIC DNA]</scope>
    <source>
        <strain evidence="2">Marx 270</strain>
    </source>
</reference>
<dbReference type="AlphaFoldDB" id="A0A0C3PKH4"/>
<dbReference type="PANTHER" id="PTHR37450">
    <property type="entry name" value="CIPC PROTEIN"/>
    <property type="match status" value="1"/>
</dbReference>
<evidence type="ECO:0000313" key="2">
    <source>
        <dbReference type="Proteomes" id="UP000054217"/>
    </source>
</evidence>
<keyword evidence="2" id="KW-1185">Reference proteome</keyword>
<proteinExistence type="predicted"/>
<gene>
    <name evidence="1" type="ORF">M404DRAFT_17603</name>
</gene>
<sequence>MGILDVFSSHEDSYNQYNETGNHHKASTSHELIAGAAAYEAAKAYEDHVARNGQPDSHAKAKEILAGLAGAFVDREVETKGLDFVDRERAKRHARTQIDEQFTENVYVEGNY</sequence>
<accession>A0A0C3PKH4</accession>
<dbReference type="Pfam" id="PF12585">
    <property type="entry name" value="DUF3759"/>
    <property type="match status" value="1"/>
</dbReference>
<evidence type="ECO:0000313" key="1">
    <source>
        <dbReference type="EMBL" id="KIO14740.1"/>
    </source>
</evidence>
<evidence type="ECO:0008006" key="3">
    <source>
        <dbReference type="Google" id="ProtNLM"/>
    </source>
</evidence>
<organism evidence="1 2">
    <name type="scientific">Pisolithus tinctorius Marx 270</name>
    <dbReference type="NCBI Taxonomy" id="870435"/>
    <lineage>
        <taxon>Eukaryota</taxon>
        <taxon>Fungi</taxon>
        <taxon>Dikarya</taxon>
        <taxon>Basidiomycota</taxon>
        <taxon>Agaricomycotina</taxon>
        <taxon>Agaricomycetes</taxon>
        <taxon>Agaricomycetidae</taxon>
        <taxon>Boletales</taxon>
        <taxon>Sclerodermatineae</taxon>
        <taxon>Pisolithaceae</taxon>
        <taxon>Pisolithus</taxon>
    </lineage>
</organism>
<dbReference type="STRING" id="870435.A0A0C3PKH4"/>